<dbReference type="InterPro" id="IPR016032">
    <property type="entry name" value="Sig_transdc_resp-reg_C-effctor"/>
</dbReference>
<proteinExistence type="predicted"/>
<protein>
    <recommendedName>
        <fullName evidence="5">HTH luxR-type domain-containing protein</fullName>
    </recommendedName>
</protein>
<dbReference type="SMART" id="SM00421">
    <property type="entry name" value="HTH_LUXR"/>
    <property type="match status" value="1"/>
</dbReference>
<accession>A0A6J4SYX4</accession>
<gene>
    <name evidence="6" type="ORF">AVDCRST_MAG69-2363</name>
</gene>
<sequence>MRTTPSGTNIRQMPSARQESETTGGLERSKADPATVLTPQEQRVALLVSEGATNRETASLLYMSPKTVEVHLTRIYRKLGVRSRTELAREIWLSSELGSLRDGSPVQRTA</sequence>
<dbReference type="SUPFAM" id="SSF46894">
    <property type="entry name" value="C-terminal effector domain of the bipartite response regulators"/>
    <property type="match status" value="1"/>
</dbReference>
<evidence type="ECO:0000256" key="3">
    <source>
        <dbReference type="ARBA" id="ARBA00023163"/>
    </source>
</evidence>
<dbReference type="Gene3D" id="1.10.10.10">
    <property type="entry name" value="Winged helix-like DNA-binding domain superfamily/Winged helix DNA-binding domain"/>
    <property type="match status" value="1"/>
</dbReference>
<evidence type="ECO:0000256" key="1">
    <source>
        <dbReference type="ARBA" id="ARBA00023015"/>
    </source>
</evidence>
<feature type="domain" description="HTH luxR-type" evidence="5">
    <location>
        <begin position="30"/>
        <end position="95"/>
    </location>
</feature>
<keyword evidence="2" id="KW-0238">DNA-binding</keyword>
<dbReference type="CDD" id="cd06170">
    <property type="entry name" value="LuxR_C_like"/>
    <property type="match status" value="1"/>
</dbReference>
<dbReference type="EMBL" id="CADCVP010000254">
    <property type="protein sequence ID" value="CAA9508808.1"/>
    <property type="molecule type" value="Genomic_DNA"/>
</dbReference>
<dbReference type="AlphaFoldDB" id="A0A6J4SYX4"/>
<name>A0A6J4SYX4_9ACTN</name>
<evidence type="ECO:0000256" key="2">
    <source>
        <dbReference type="ARBA" id="ARBA00023125"/>
    </source>
</evidence>
<reference evidence="6" key="1">
    <citation type="submission" date="2020-02" db="EMBL/GenBank/DDBJ databases">
        <authorList>
            <person name="Meier V. D."/>
        </authorList>
    </citation>
    <scope>NUCLEOTIDE SEQUENCE</scope>
    <source>
        <strain evidence="6">AVDCRST_MAG69</strain>
    </source>
</reference>
<feature type="compositionally biased region" description="Polar residues" evidence="4">
    <location>
        <begin position="1"/>
        <end position="23"/>
    </location>
</feature>
<organism evidence="6">
    <name type="scientific">uncultured Solirubrobacteraceae bacterium</name>
    <dbReference type="NCBI Taxonomy" id="1162706"/>
    <lineage>
        <taxon>Bacteria</taxon>
        <taxon>Bacillati</taxon>
        <taxon>Actinomycetota</taxon>
        <taxon>Thermoleophilia</taxon>
        <taxon>Solirubrobacterales</taxon>
        <taxon>Solirubrobacteraceae</taxon>
        <taxon>environmental samples</taxon>
    </lineage>
</organism>
<dbReference type="PANTHER" id="PTHR44688:SF16">
    <property type="entry name" value="DNA-BINDING TRANSCRIPTIONAL ACTIVATOR DEVR_DOSR"/>
    <property type="match status" value="1"/>
</dbReference>
<evidence type="ECO:0000313" key="6">
    <source>
        <dbReference type="EMBL" id="CAA9508808.1"/>
    </source>
</evidence>
<dbReference type="InterPro" id="IPR036388">
    <property type="entry name" value="WH-like_DNA-bd_sf"/>
</dbReference>
<dbReference type="PRINTS" id="PR00038">
    <property type="entry name" value="HTHLUXR"/>
</dbReference>
<dbReference type="PANTHER" id="PTHR44688">
    <property type="entry name" value="DNA-BINDING TRANSCRIPTIONAL ACTIVATOR DEVR_DOSR"/>
    <property type="match status" value="1"/>
</dbReference>
<dbReference type="GO" id="GO:0003677">
    <property type="term" value="F:DNA binding"/>
    <property type="evidence" value="ECO:0007669"/>
    <property type="project" value="UniProtKB-KW"/>
</dbReference>
<dbReference type="PROSITE" id="PS50043">
    <property type="entry name" value="HTH_LUXR_2"/>
    <property type="match status" value="1"/>
</dbReference>
<dbReference type="GO" id="GO:0006355">
    <property type="term" value="P:regulation of DNA-templated transcription"/>
    <property type="evidence" value="ECO:0007669"/>
    <property type="project" value="InterPro"/>
</dbReference>
<evidence type="ECO:0000259" key="5">
    <source>
        <dbReference type="PROSITE" id="PS50043"/>
    </source>
</evidence>
<keyword evidence="1" id="KW-0805">Transcription regulation</keyword>
<keyword evidence="3" id="KW-0804">Transcription</keyword>
<evidence type="ECO:0000256" key="4">
    <source>
        <dbReference type="SAM" id="MobiDB-lite"/>
    </source>
</evidence>
<feature type="region of interest" description="Disordered" evidence="4">
    <location>
        <begin position="1"/>
        <end position="35"/>
    </location>
</feature>
<dbReference type="InterPro" id="IPR000792">
    <property type="entry name" value="Tscrpt_reg_LuxR_C"/>
</dbReference>
<dbReference type="Pfam" id="PF00196">
    <property type="entry name" value="GerE"/>
    <property type="match status" value="1"/>
</dbReference>